<proteinExistence type="predicted"/>
<organism evidence="3 4">
    <name type="scientific">Brumimicrobium oceani</name>
    <dbReference type="NCBI Taxonomy" id="2100725"/>
    <lineage>
        <taxon>Bacteria</taxon>
        <taxon>Pseudomonadati</taxon>
        <taxon>Bacteroidota</taxon>
        <taxon>Flavobacteriia</taxon>
        <taxon>Flavobacteriales</taxon>
        <taxon>Crocinitomicaceae</taxon>
        <taxon>Brumimicrobium</taxon>
    </lineage>
</organism>
<dbReference type="InterPro" id="IPR026444">
    <property type="entry name" value="Secre_tail"/>
</dbReference>
<keyword evidence="1" id="KW-0732">Signal</keyword>
<accession>A0A2U2XEC4</accession>
<dbReference type="Proteomes" id="UP000245370">
    <property type="component" value="Unassembled WGS sequence"/>
</dbReference>
<keyword evidence="4" id="KW-1185">Reference proteome</keyword>
<evidence type="ECO:0000256" key="1">
    <source>
        <dbReference type="ARBA" id="ARBA00022729"/>
    </source>
</evidence>
<dbReference type="RefSeq" id="WP_109358859.1">
    <property type="nucleotide sequence ID" value="NZ_QFRJ01000003.1"/>
</dbReference>
<dbReference type="Pfam" id="PF18962">
    <property type="entry name" value="Por_Secre_tail"/>
    <property type="match status" value="1"/>
</dbReference>
<reference evidence="3 4" key="2">
    <citation type="submission" date="2018-05" db="EMBL/GenBank/DDBJ databases">
        <authorList>
            <person name="Lanie J.A."/>
            <person name="Ng W.-L."/>
            <person name="Kazmierczak K.M."/>
            <person name="Andrzejewski T.M."/>
            <person name="Davidsen T.M."/>
            <person name="Wayne K.J."/>
            <person name="Tettelin H."/>
            <person name="Glass J.I."/>
            <person name="Rusch D."/>
            <person name="Podicherti R."/>
            <person name="Tsui H.-C.T."/>
            <person name="Winkler M.E."/>
        </authorList>
    </citation>
    <scope>NUCLEOTIDE SEQUENCE [LARGE SCALE GENOMIC DNA]</scope>
    <source>
        <strain evidence="3 4">C305</strain>
    </source>
</reference>
<evidence type="ECO:0000259" key="2">
    <source>
        <dbReference type="Pfam" id="PF18962"/>
    </source>
</evidence>
<sequence>MKKNQLKNSILILITLLFNLGLNAQKLIVTLTNSSTQSFLTSDIQSIKFGASSMIIYELNGTVTNWNIVDIDNYAFEETSGIADQFNIDNSGLTLFPNPASSLVNIKYSSDQNTYITIDIIDENGKQIQQVYRGMHQEEKLYKWNINIANGTYYCRITSENKTLTQPIIIQ</sequence>
<evidence type="ECO:0000313" key="4">
    <source>
        <dbReference type="Proteomes" id="UP000245370"/>
    </source>
</evidence>
<gene>
    <name evidence="3" type="ORF">DIT68_05710</name>
</gene>
<feature type="domain" description="Secretion system C-terminal sorting" evidence="2">
    <location>
        <begin position="95"/>
        <end position="170"/>
    </location>
</feature>
<name>A0A2U2XEC4_9FLAO</name>
<dbReference type="AlphaFoldDB" id="A0A2U2XEC4"/>
<evidence type="ECO:0000313" key="3">
    <source>
        <dbReference type="EMBL" id="PWH86051.1"/>
    </source>
</evidence>
<reference evidence="3 4" key="1">
    <citation type="submission" date="2018-05" db="EMBL/GenBank/DDBJ databases">
        <title>Brumimicrobium oceani sp. nov., isolated from coastal sediment.</title>
        <authorList>
            <person name="Kou Y."/>
        </authorList>
    </citation>
    <scope>NUCLEOTIDE SEQUENCE [LARGE SCALE GENOMIC DNA]</scope>
    <source>
        <strain evidence="3 4">C305</strain>
    </source>
</reference>
<dbReference type="OrthoDB" id="9805017at2"/>
<dbReference type="NCBIfam" id="TIGR04183">
    <property type="entry name" value="Por_Secre_tail"/>
    <property type="match status" value="1"/>
</dbReference>
<protein>
    <recommendedName>
        <fullName evidence="2">Secretion system C-terminal sorting domain-containing protein</fullName>
    </recommendedName>
</protein>
<comment type="caution">
    <text evidence="3">The sequence shown here is derived from an EMBL/GenBank/DDBJ whole genome shotgun (WGS) entry which is preliminary data.</text>
</comment>
<dbReference type="EMBL" id="QFRJ01000003">
    <property type="protein sequence ID" value="PWH86051.1"/>
    <property type="molecule type" value="Genomic_DNA"/>
</dbReference>